<sequence>MDVKLNFINRSSDTNNSSVVIFQKNVATSFDELAIAWKVIEKTGSGDSHAFHFPVFSFIGASDSWGNHTPLQPVQNGAVLQMELTNSGAQLLPVASVDNAVQMDFAVTANQQEVSIPDFAASAEQLQVANALPQGALNVSVYKDGTLLAAKTSVVPGEKAVFEFKPTIWVGVASEVEQGQVMNSAIISSINTELSLLGIASADIVMTGGGPGKDAPPLVFTLENIVPA</sequence>
<name>A0A318J5D5_9BURK</name>
<dbReference type="OrthoDB" id="8891769at2"/>
<comment type="caution">
    <text evidence="1">The sequence shown here is derived from an EMBL/GenBank/DDBJ whole genome shotgun (WGS) entry which is preliminary data.</text>
</comment>
<gene>
    <name evidence="1" type="ORF">DFR42_105281</name>
</gene>
<dbReference type="AlphaFoldDB" id="A0A318J5D5"/>
<evidence type="ECO:0008006" key="3">
    <source>
        <dbReference type="Google" id="ProtNLM"/>
    </source>
</evidence>
<organism evidence="1 2">
    <name type="scientific">Undibacterium pigrum</name>
    <dbReference type="NCBI Taxonomy" id="401470"/>
    <lineage>
        <taxon>Bacteria</taxon>
        <taxon>Pseudomonadati</taxon>
        <taxon>Pseudomonadota</taxon>
        <taxon>Betaproteobacteria</taxon>
        <taxon>Burkholderiales</taxon>
        <taxon>Oxalobacteraceae</taxon>
        <taxon>Undibacterium</taxon>
    </lineage>
</organism>
<accession>A0A318J5D5</accession>
<reference evidence="1 2" key="1">
    <citation type="submission" date="2018-05" db="EMBL/GenBank/DDBJ databases">
        <title>Genomic Encyclopedia of Type Strains, Phase IV (KMG-IV): sequencing the most valuable type-strain genomes for metagenomic binning, comparative biology and taxonomic classification.</title>
        <authorList>
            <person name="Goeker M."/>
        </authorList>
    </citation>
    <scope>NUCLEOTIDE SEQUENCE [LARGE SCALE GENOMIC DNA]</scope>
    <source>
        <strain evidence="1 2">DSM 19792</strain>
    </source>
</reference>
<evidence type="ECO:0000313" key="1">
    <source>
        <dbReference type="EMBL" id="PXX42623.1"/>
    </source>
</evidence>
<evidence type="ECO:0000313" key="2">
    <source>
        <dbReference type="Proteomes" id="UP000247792"/>
    </source>
</evidence>
<keyword evidence="2" id="KW-1185">Reference proteome</keyword>
<dbReference type="Proteomes" id="UP000247792">
    <property type="component" value="Unassembled WGS sequence"/>
</dbReference>
<dbReference type="RefSeq" id="WP_110256160.1">
    <property type="nucleotide sequence ID" value="NZ_QJKB01000005.1"/>
</dbReference>
<protein>
    <recommendedName>
        <fullName evidence="3">Aromatic ring-opening dioxygenase LigA</fullName>
    </recommendedName>
</protein>
<proteinExistence type="predicted"/>
<dbReference type="EMBL" id="QJKB01000005">
    <property type="protein sequence ID" value="PXX42623.1"/>
    <property type="molecule type" value="Genomic_DNA"/>
</dbReference>